<dbReference type="GO" id="GO:0019150">
    <property type="term" value="F:D-ribulokinase activity"/>
    <property type="evidence" value="ECO:0007669"/>
    <property type="project" value="TreeGrafter"/>
</dbReference>
<comment type="similarity">
    <text evidence="8">Belongs to the ribulokinase family.</text>
</comment>
<dbReference type="UniPathway" id="UPA00145">
    <property type="reaction ID" value="UER00566"/>
</dbReference>
<sequence length="573" mass="62868">MPMNMKKNDNCVIGIDYGTDSVRSVLVDAGGNQLAEAVHRYSRWSEGLYCDSTQNQFRHHPLDYLEGLEHTLRDVLSRVPEQTAGRVKGIAVDTTGSTPVAVDQSGTPLALKEKFADNPNAMFILWKDHTAVGEASEITGLARSWDGPDYTKYVGGIYSSEWFWAKMLHTIRNDESVREAAYSWVELCDWIPYELTGKTDVHAMKRSRCAAGHKAMWNEEFDGLPSQEFLNRLDPLLEGIRERLYQQTFTSDCPAGTLSSEWARKLGLSEEVVVGVGAFDAHMGAVGGEIEPYYLSRVMGTSTCDILVAPYDDLGDNLVEGICGQVDGSVIPGLVGLEAGQSAFGDVYAWFRDLISDPAESIISESELLTEEQKAALAEELHEKLLVILSEKASGLEDVDTGIVALDWLNGRRTPDANQWLKGAIEGLDLGTDAPRIFKALVEATCFGARAIVERFQQEGVRIDGIIGLGGVAKKSPYVMQTLANILGMPIKIVKSEQACAMGAAMFAATAAGLFEDVREAMASMGNGFGKIYEPDEEKAAVYDGLYDQYRSLGEVVEERLELNQTIKQEQNE</sequence>
<gene>
    <name evidence="11" type="ORF">SAMN05443144_11129</name>
</gene>
<dbReference type="InterPro" id="IPR043129">
    <property type="entry name" value="ATPase_NBD"/>
</dbReference>
<feature type="domain" description="Carbohydrate kinase FGGY C-terminal" evidence="10">
    <location>
        <begin position="298"/>
        <end position="512"/>
    </location>
</feature>
<dbReference type="GO" id="GO:0008741">
    <property type="term" value="F:ribulokinase activity"/>
    <property type="evidence" value="ECO:0007669"/>
    <property type="project" value="UniProtKB-UniRule"/>
</dbReference>
<organism evidence="11 12">
    <name type="scientific">Fodinibius roseus</name>
    <dbReference type="NCBI Taxonomy" id="1194090"/>
    <lineage>
        <taxon>Bacteria</taxon>
        <taxon>Pseudomonadati</taxon>
        <taxon>Balneolota</taxon>
        <taxon>Balneolia</taxon>
        <taxon>Balneolales</taxon>
        <taxon>Balneolaceae</taxon>
        <taxon>Fodinibius</taxon>
    </lineage>
</organism>
<dbReference type="STRING" id="1194090.SAMN05443144_11129"/>
<reference evidence="11 12" key="1">
    <citation type="submission" date="2016-11" db="EMBL/GenBank/DDBJ databases">
        <authorList>
            <person name="Jaros S."/>
            <person name="Januszkiewicz K."/>
            <person name="Wedrychowicz H."/>
        </authorList>
    </citation>
    <scope>NUCLEOTIDE SEQUENCE [LARGE SCALE GENOMIC DNA]</scope>
    <source>
        <strain evidence="11 12">DSM 21986</strain>
    </source>
</reference>
<evidence type="ECO:0000256" key="8">
    <source>
        <dbReference type="RuleBase" id="RU003455"/>
    </source>
</evidence>
<dbReference type="EC" id="2.7.1.16" evidence="7 8"/>
<dbReference type="PANTHER" id="PTHR43435">
    <property type="entry name" value="RIBULOKINASE"/>
    <property type="match status" value="1"/>
</dbReference>
<dbReference type="InterPro" id="IPR018484">
    <property type="entry name" value="FGGY_N"/>
</dbReference>
<keyword evidence="3 8" id="KW-0418">Kinase</keyword>
<comment type="catalytic activity">
    <reaction evidence="8">
        <text>L-ribulose + ATP = L-ribulose 5-phosphate + ADP + H(+)</text>
        <dbReference type="Rhea" id="RHEA:22072"/>
        <dbReference type="ChEBI" id="CHEBI:15378"/>
        <dbReference type="ChEBI" id="CHEBI:16880"/>
        <dbReference type="ChEBI" id="CHEBI:30616"/>
        <dbReference type="ChEBI" id="CHEBI:58226"/>
        <dbReference type="ChEBI" id="CHEBI:456216"/>
        <dbReference type="EC" id="2.7.1.16"/>
    </reaction>
</comment>
<keyword evidence="6 8" id="KW-0119">Carbohydrate metabolism</keyword>
<dbReference type="CDD" id="cd07781">
    <property type="entry name" value="ASKHA_NBD_FGGY_L-RBK"/>
    <property type="match status" value="1"/>
</dbReference>
<dbReference type="InterPro" id="IPR018485">
    <property type="entry name" value="FGGY_C"/>
</dbReference>
<dbReference type="Gene3D" id="3.30.420.40">
    <property type="match status" value="1"/>
</dbReference>
<comment type="pathway">
    <text evidence="8">Carbohydrate degradation; L-arabinose degradation via L-ribulose; D-xylulose 5-phosphate from L-arabinose (bacterial route): step 2/3.</text>
</comment>
<keyword evidence="2" id="KW-0547">Nucleotide-binding</keyword>
<evidence type="ECO:0000256" key="2">
    <source>
        <dbReference type="ARBA" id="ARBA00022741"/>
    </source>
</evidence>
<keyword evidence="1 8" id="KW-0808">Transferase</keyword>
<dbReference type="NCBIfam" id="TIGR01234">
    <property type="entry name" value="L-ribulokinase"/>
    <property type="match status" value="1"/>
</dbReference>
<evidence type="ECO:0000256" key="7">
    <source>
        <dbReference type="NCBIfam" id="TIGR01234"/>
    </source>
</evidence>
<evidence type="ECO:0000256" key="6">
    <source>
        <dbReference type="ARBA" id="ARBA00023277"/>
    </source>
</evidence>
<dbReference type="GO" id="GO:0005524">
    <property type="term" value="F:ATP binding"/>
    <property type="evidence" value="ECO:0007669"/>
    <property type="project" value="UniProtKB-UniRule"/>
</dbReference>
<evidence type="ECO:0000313" key="12">
    <source>
        <dbReference type="Proteomes" id="UP000184041"/>
    </source>
</evidence>
<dbReference type="EMBL" id="FQUS01000011">
    <property type="protein sequence ID" value="SHF63231.1"/>
    <property type="molecule type" value="Genomic_DNA"/>
</dbReference>
<dbReference type="PIRSF" id="PIRSF000538">
    <property type="entry name" value="GlpK"/>
    <property type="match status" value="1"/>
</dbReference>
<dbReference type="Pfam" id="PF00370">
    <property type="entry name" value="FGGY_N"/>
    <property type="match status" value="1"/>
</dbReference>
<dbReference type="Gene3D" id="1.20.58.2240">
    <property type="match status" value="1"/>
</dbReference>
<dbReference type="GO" id="GO:0019569">
    <property type="term" value="P:L-arabinose catabolic process to D-xylulose 5-phosphate"/>
    <property type="evidence" value="ECO:0007669"/>
    <property type="project" value="UniProtKB-UniPathway"/>
</dbReference>
<name>A0A1M5D8H1_9BACT</name>
<dbReference type="Pfam" id="PF02782">
    <property type="entry name" value="FGGY_C"/>
    <property type="match status" value="1"/>
</dbReference>
<dbReference type="GO" id="GO:0005737">
    <property type="term" value="C:cytoplasm"/>
    <property type="evidence" value="ECO:0007669"/>
    <property type="project" value="TreeGrafter"/>
</dbReference>
<evidence type="ECO:0000256" key="4">
    <source>
        <dbReference type="ARBA" id="ARBA00022840"/>
    </source>
</evidence>
<dbReference type="InterPro" id="IPR000577">
    <property type="entry name" value="Carb_kinase_FGGY"/>
</dbReference>
<dbReference type="AlphaFoldDB" id="A0A1M5D8H1"/>
<dbReference type="Proteomes" id="UP000184041">
    <property type="component" value="Unassembled WGS sequence"/>
</dbReference>
<dbReference type="NCBIfam" id="NF003154">
    <property type="entry name" value="PRK04123.1"/>
    <property type="match status" value="1"/>
</dbReference>
<evidence type="ECO:0000256" key="5">
    <source>
        <dbReference type="ARBA" id="ARBA00022935"/>
    </source>
</evidence>
<evidence type="ECO:0000256" key="3">
    <source>
        <dbReference type="ARBA" id="ARBA00022777"/>
    </source>
</evidence>
<evidence type="ECO:0000313" key="11">
    <source>
        <dbReference type="EMBL" id="SHF63231.1"/>
    </source>
</evidence>
<dbReference type="InterPro" id="IPR005929">
    <property type="entry name" value="Ribulokinase"/>
</dbReference>
<dbReference type="PANTHER" id="PTHR43435:SF4">
    <property type="entry name" value="FGGY CARBOHYDRATE KINASE DOMAIN-CONTAINING PROTEIN"/>
    <property type="match status" value="1"/>
</dbReference>
<feature type="domain" description="Carbohydrate kinase FGGY N-terminal" evidence="9">
    <location>
        <begin position="12"/>
        <end position="287"/>
    </location>
</feature>
<dbReference type="SUPFAM" id="SSF53067">
    <property type="entry name" value="Actin-like ATPase domain"/>
    <property type="match status" value="2"/>
</dbReference>
<evidence type="ECO:0000259" key="9">
    <source>
        <dbReference type="Pfam" id="PF00370"/>
    </source>
</evidence>
<evidence type="ECO:0000256" key="1">
    <source>
        <dbReference type="ARBA" id="ARBA00022679"/>
    </source>
</evidence>
<keyword evidence="5 8" id="KW-0054">Arabinose catabolism</keyword>
<keyword evidence="12" id="KW-1185">Reference proteome</keyword>
<evidence type="ECO:0000259" key="10">
    <source>
        <dbReference type="Pfam" id="PF02782"/>
    </source>
</evidence>
<accession>A0A1M5D8H1</accession>
<protein>
    <recommendedName>
        <fullName evidence="7 8">Ribulokinase</fullName>
        <ecNumber evidence="7 8">2.7.1.16</ecNumber>
    </recommendedName>
</protein>
<keyword evidence="4" id="KW-0067">ATP-binding</keyword>
<proteinExistence type="inferred from homology"/>